<evidence type="ECO:0000313" key="7">
    <source>
        <dbReference type="Proteomes" id="UP001388673"/>
    </source>
</evidence>
<evidence type="ECO:0000256" key="3">
    <source>
        <dbReference type="ARBA" id="ARBA00022989"/>
    </source>
</evidence>
<comment type="caution">
    <text evidence="6">The sequence shown here is derived from an EMBL/GenBank/DDBJ whole genome shotgun (WGS) entry which is preliminary data.</text>
</comment>
<dbReference type="RefSeq" id="XP_066805043.1">
    <property type="nucleotide sequence ID" value="XM_066945120.1"/>
</dbReference>
<gene>
    <name evidence="6" type="ORF">IAR55_002003</name>
</gene>
<dbReference type="GO" id="GO:0016020">
    <property type="term" value="C:membrane"/>
    <property type="evidence" value="ECO:0007669"/>
    <property type="project" value="UniProtKB-SubCell"/>
</dbReference>
<keyword evidence="7" id="KW-1185">Reference proteome</keyword>
<feature type="transmembrane region" description="Helical" evidence="5">
    <location>
        <begin position="247"/>
        <end position="267"/>
    </location>
</feature>
<dbReference type="Pfam" id="PF04479">
    <property type="entry name" value="RTA1"/>
    <property type="match status" value="1"/>
</dbReference>
<feature type="transmembrane region" description="Helical" evidence="5">
    <location>
        <begin position="77"/>
        <end position="99"/>
    </location>
</feature>
<feature type="transmembrane region" description="Helical" evidence="5">
    <location>
        <begin position="46"/>
        <end position="65"/>
    </location>
</feature>
<evidence type="ECO:0000256" key="1">
    <source>
        <dbReference type="ARBA" id="ARBA00004141"/>
    </source>
</evidence>
<evidence type="ECO:0000256" key="2">
    <source>
        <dbReference type="ARBA" id="ARBA00022692"/>
    </source>
</evidence>
<evidence type="ECO:0000313" key="6">
    <source>
        <dbReference type="EMBL" id="KAK8864747.1"/>
    </source>
</evidence>
<feature type="transmembrane region" description="Helical" evidence="5">
    <location>
        <begin position="212"/>
        <end position="235"/>
    </location>
</feature>
<protein>
    <recommendedName>
        <fullName evidence="8">RTA1 domain protein</fullName>
    </recommendedName>
</protein>
<dbReference type="AlphaFoldDB" id="A0AAW0Z3Q3"/>
<sequence>MSSSNSNHDLVAGYVPKATLSYVGIACYGLLALVFWFNFFRHGRKYMLTLCISALTMAIGFGIRIPLSTNPTSSGIYIGYTLFTLLSPCGFIATEYILLPRIAALIHAEDCLFLSSRKIVRIFVGSDITTFFLQAAGGGMTTAKGNMANIGKWLSLVGLVAQCVSFGIFILLAVMFMVRVSARYPEKWSNVTTTGLDNRPVTLNRLEDWTTVYYTIMYAAVGIMARCIFRVVEYAMGRDGYLRSTEWCVFVLDHLPLFLAIMIWTVIWPPMVLERDDRFAHRVVMGDHALAYVSSNGNENKV</sequence>
<dbReference type="EMBL" id="JBCAWK010000003">
    <property type="protein sequence ID" value="KAK8864747.1"/>
    <property type="molecule type" value="Genomic_DNA"/>
</dbReference>
<evidence type="ECO:0000256" key="4">
    <source>
        <dbReference type="ARBA" id="ARBA00023136"/>
    </source>
</evidence>
<reference evidence="6 7" key="1">
    <citation type="journal article" date="2024" name="bioRxiv">
        <title>Comparative genomics of Cryptococcus and Kwoniella reveals pathogenesis evolution and contrasting karyotype dynamics via intercentromeric recombination or chromosome fusion.</title>
        <authorList>
            <person name="Coelho M.A."/>
            <person name="David-Palma M."/>
            <person name="Shea T."/>
            <person name="Bowers K."/>
            <person name="McGinley-Smith S."/>
            <person name="Mohammad A.W."/>
            <person name="Gnirke A."/>
            <person name="Yurkov A.M."/>
            <person name="Nowrousian M."/>
            <person name="Sun S."/>
            <person name="Cuomo C.A."/>
            <person name="Heitman J."/>
        </authorList>
    </citation>
    <scope>NUCLEOTIDE SEQUENCE [LARGE SCALE GENOMIC DNA]</scope>
    <source>
        <strain evidence="6 7">CBS 13917</strain>
    </source>
</reference>
<keyword evidence="3 5" id="KW-1133">Transmembrane helix</keyword>
<dbReference type="InterPro" id="IPR007568">
    <property type="entry name" value="RTA1"/>
</dbReference>
<dbReference type="KEGG" id="kne:92179262"/>
<dbReference type="GeneID" id="92179262"/>
<keyword evidence="4 5" id="KW-0472">Membrane</keyword>
<dbReference type="PANTHER" id="PTHR31465:SF1">
    <property type="entry name" value="PROTEIN RTA1-RELATED"/>
    <property type="match status" value="1"/>
</dbReference>
<organism evidence="6 7">
    <name type="scientific">Kwoniella newhampshirensis</name>
    <dbReference type="NCBI Taxonomy" id="1651941"/>
    <lineage>
        <taxon>Eukaryota</taxon>
        <taxon>Fungi</taxon>
        <taxon>Dikarya</taxon>
        <taxon>Basidiomycota</taxon>
        <taxon>Agaricomycotina</taxon>
        <taxon>Tremellomycetes</taxon>
        <taxon>Tremellales</taxon>
        <taxon>Cryptococcaceae</taxon>
        <taxon>Kwoniella</taxon>
    </lineage>
</organism>
<name>A0AAW0Z3Q3_9TREE</name>
<comment type="subcellular location">
    <subcellularLocation>
        <location evidence="1">Membrane</location>
        <topology evidence="1">Multi-pass membrane protein</topology>
    </subcellularLocation>
</comment>
<keyword evidence="2 5" id="KW-0812">Transmembrane</keyword>
<dbReference type="PANTHER" id="PTHR31465">
    <property type="entry name" value="PROTEIN RTA1-RELATED"/>
    <property type="match status" value="1"/>
</dbReference>
<accession>A0AAW0Z3Q3</accession>
<dbReference type="Proteomes" id="UP001388673">
    <property type="component" value="Unassembled WGS sequence"/>
</dbReference>
<feature type="transmembrane region" description="Helical" evidence="5">
    <location>
        <begin position="20"/>
        <end position="39"/>
    </location>
</feature>
<feature type="transmembrane region" description="Helical" evidence="5">
    <location>
        <begin position="153"/>
        <end position="178"/>
    </location>
</feature>
<evidence type="ECO:0008006" key="8">
    <source>
        <dbReference type="Google" id="ProtNLM"/>
    </source>
</evidence>
<evidence type="ECO:0000256" key="5">
    <source>
        <dbReference type="SAM" id="Phobius"/>
    </source>
</evidence>
<proteinExistence type="predicted"/>